<organism evidence="1 2">
    <name type="scientific">Williamsia deligens</name>
    <dbReference type="NCBI Taxonomy" id="321325"/>
    <lineage>
        <taxon>Bacteria</taxon>
        <taxon>Bacillati</taxon>
        <taxon>Actinomycetota</taxon>
        <taxon>Actinomycetes</taxon>
        <taxon>Mycobacteriales</taxon>
        <taxon>Nocardiaceae</taxon>
        <taxon>Williamsia</taxon>
    </lineage>
</organism>
<dbReference type="EMBL" id="JBHTIL010000001">
    <property type="protein sequence ID" value="MFD0926486.1"/>
    <property type="molecule type" value="Genomic_DNA"/>
</dbReference>
<evidence type="ECO:0000313" key="2">
    <source>
        <dbReference type="Proteomes" id="UP001597068"/>
    </source>
</evidence>
<reference evidence="2" key="1">
    <citation type="journal article" date="2019" name="Int. J. Syst. Evol. Microbiol.">
        <title>The Global Catalogue of Microorganisms (GCM) 10K type strain sequencing project: providing services to taxonomists for standard genome sequencing and annotation.</title>
        <authorList>
            <consortium name="The Broad Institute Genomics Platform"/>
            <consortium name="The Broad Institute Genome Sequencing Center for Infectious Disease"/>
            <person name="Wu L."/>
            <person name="Ma J."/>
        </authorList>
    </citation>
    <scope>NUCLEOTIDE SEQUENCE [LARGE SCALE GENOMIC DNA]</scope>
    <source>
        <strain evidence="2">CCUG 50873</strain>
    </source>
</reference>
<comment type="caution">
    <text evidence="1">The sequence shown here is derived from an EMBL/GenBank/DDBJ whole genome shotgun (WGS) entry which is preliminary data.</text>
</comment>
<keyword evidence="2" id="KW-1185">Reference proteome</keyword>
<evidence type="ECO:0000313" key="1">
    <source>
        <dbReference type="EMBL" id="MFD0926486.1"/>
    </source>
</evidence>
<proteinExistence type="predicted"/>
<protein>
    <submittedName>
        <fullName evidence="1">Uncharacterized protein</fullName>
    </submittedName>
</protein>
<accession>A0ABW3GBW4</accession>
<gene>
    <name evidence="1" type="ORF">ACFQ04_12150</name>
</gene>
<dbReference type="Proteomes" id="UP001597068">
    <property type="component" value="Unassembled WGS sequence"/>
</dbReference>
<name>A0ABW3GBW4_9NOCA</name>
<dbReference type="RefSeq" id="WP_253645641.1">
    <property type="nucleotide sequence ID" value="NZ_BAAAMO010000002.1"/>
</dbReference>
<sequence>MRERERVYSRSKSSSRVSAEAVPCVEPSRVMVAGQNLHRSRRCTRNSATPLRRHGVRTAVFRPLACETTAFGGQRRTGGRWTRPDLVVVGFRHFELVPPRFELITFEVKRVMNIDVLAVYEALSHSRAATHAYTLFQVPQELGDAKQEQLASVVTIAAEHGIGVITAEDPADFETWDELQPADLLASDPIRMNAFLQEQLSIKGQQAVAAAL</sequence>